<keyword evidence="5" id="KW-0503">Monooxygenase</keyword>
<feature type="domain" description="FAD-binding" evidence="4">
    <location>
        <begin position="2"/>
        <end position="336"/>
    </location>
</feature>
<dbReference type="AlphaFoldDB" id="D3PXB3"/>
<name>D3PXB3_STANL</name>
<keyword evidence="3" id="KW-0274">FAD</keyword>
<dbReference type="EMBL" id="CP001778">
    <property type="protein sequence ID" value="ADD41376.1"/>
    <property type="molecule type" value="Genomic_DNA"/>
</dbReference>
<dbReference type="Gene3D" id="3.30.70.2450">
    <property type="match status" value="1"/>
</dbReference>
<dbReference type="STRING" id="446470.Snas_1676"/>
<dbReference type="NCBIfam" id="NF004832">
    <property type="entry name" value="PRK06184.1"/>
    <property type="match status" value="1"/>
</dbReference>
<evidence type="ECO:0000256" key="1">
    <source>
        <dbReference type="ARBA" id="ARBA00001974"/>
    </source>
</evidence>
<keyword evidence="2" id="KW-0285">Flavoprotein</keyword>
<dbReference type="PANTHER" id="PTHR43004:SF19">
    <property type="entry name" value="BINDING MONOOXYGENASE, PUTATIVE (JCVI)-RELATED"/>
    <property type="match status" value="1"/>
</dbReference>
<evidence type="ECO:0000313" key="6">
    <source>
        <dbReference type="Proteomes" id="UP000000844"/>
    </source>
</evidence>
<keyword evidence="5" id="KW-0560">Oxidoreductase</keyword>
<evidence type="ECO:0000256" key="2">
    <source>
        <dbReference type="ARBA" id="ARBA00022630"/>
    </source>
</evidence>
<dbReference type="InterPro" id="IPR036188">
    <property type="entry name" value="FAD/NAD-bd_sf"/>
</dbReference>
<protein>
    <submittedName>
        <fullName evidence="5">Monooxygenase FAD-binding protein</fullName>
    </submittedName>
</protein>
<proteinExistence type="predicted"/>
<sequence length="481" mass="52391">MTEVLIAGAGPTGLVAAIELARRGVAVRVIDKSPQPFHGSRGKGLQPRTLEVFDDLGVVEEVLALGGPYLPIRVYAGRVPVWRARIGKITAPTAQTPYPNLLMIPQNHTERVLRDRLTGLGVEVEFGVALTDFTQDAEGVTARLGDETTRVRYLVGADGAHSVVRKRLGIPFEGQTREAERMIVADVRLSGVDRDVWRAYVKPLRRRFMLAMAPLPGTELFQLIAPLRPGETPELTREAIQRRLADAGARSARVAEVAWSSVWRANIRMARRYRDGRALIAGDAAHVHSPAGGQGLNTGVQDAYNLGWKLAAVLAGADEELLETYEAERLPVAAVVLGLSTRLHDTAATSVTKAFKRGADTDQLGIHYRYSPLSVGERAGDRAADGVVTSVDGERLRLFDLYRGPHWTLLAAAEPPAELDPGVRVHRVRASPTGDAFTLVRPDGYIGLTCRDARQVSEYLRRITVPTRPAIRESAAGRSTE</sequence>
<evidence type="ECO:0000259" key="4">
    <source>
        <dbReference type="Pfam" id="PF01494"/>
    </source>
</evidence>
<evidence type="ECO:0000313" key="5">
    <source>
        <dbReference type="EMBL" id="ADD41376.1"/>
    </source>
</evidence>
<dbReference type="Gene3D" id="3.40.30.120">
    <property type="match status" value="1"/>
</dbReference>
<dbReference type="SUPFAM" id="SSF51905">
    <property type="entry name" value="FAD/NAD(P)-binding domain"/>
    <property type="match status" value="1"/>
</dbReference>
<organism evidence="5 6">
    <name type="scientific">Stackebrandtia nassauensis (strain DSM 44728 / CIP 108903 / NRRL B-16338 / NBRC 102104 / LLR-40K-21)</name>
    <dbReference type="NCBI Taxonomy" id="446470"/>
    <lineage>
        <taxon>Bacteria</taxon>
        <taxon>Bacillati</taxon>
        <taxon>Actinomycetota</taxon>
        <taxon>Actinomycetes</taxon>
        <taxon>Glycomycetales</taxon>
        <taxon>Glycomycetaceae</taxon>
        <taxon>Stackebrandtia</taxon>
    </lineage>
</organism>
<dbReference type="PANTHER" id="PTHR43004">
    <property type="entry name" value="TRK SYSTEM POTASSIUM UPTAKE PROTEIN"/>
    <property type="match status" value="1"/>
</dbReference>
<accession>D3PXB3</accession>
<evidence type="ECO:0000256" key="3">
    <source>
        <dbReference type="ARBA" id="ARBA00022827"/>
    </source>
</evidence>
<dbReference type="GO" id="GO:0071949">
    <property type="term" value="F:FAD binding"/>
    <property type="evidence" value="ECO:0007669"/>
    <property type="project" value="InterPro"/>
</dbReference>
<dbReference type="RefSeq" id="WP_013016947.1">
    <property type="nucleotide sequence ID" value="NC_013947.1"/>
</dbReference>
<dbReference type="Gene3D" id="3.50.50.60">
    <property type="entry name" value="FAD/NAD(P)-binding domain"/>
    <property type="match status" value="1"/>
</dbReference>
<keyword evidence="6" id="KW-1185">Reference proteome</keyword>
<dbReference type="OrthoDB" id="8670884at2"/>
<dbReference type="GO" id="GO:0016709">
    <property type="term" value="F:oxidoreductase activity, acting on paired donors, with incorporation or reduction of molecular oxygen, NAD(P)H as one donor, and incorporation of one atom of oxygen"/>
    <property type="evidence" value="ECO:0007669"/>
    <property type="project" value="UniProtKB-ARBA"/>
</dbReference>
<dbReference type="InterPro" id="IPR002938">
    <property type="entry name" value="FAD-bd"/>
</dbReference>
<reference evidence="5 6" key="1">
    <citation type="journal article" date="2009" name="Stand. Genomic Sci.">
        <title>Complete genome sequence of Stackebrandtia nassauensis type strain (LLR-40K-21).</title>
        <authorList>
            <person name="Munk C."/>
            <person name="Lapidus A."/>
            <person name="Copeland A."/>
            <person name="Jando M."/>
            <person name="Mayilraj S."/>
            <person name="Glavina Del Rio T."/>
            <person name="Nolan M."/>
            <person name="Chen F."/>
            <person name="Lucas S."/>
            <person name="Tice H."/>
            <person name="Cheng J.F."/>
            <person name="Han C."/>
            <person name="Detter J.C."/>
            <person name="Bruce D."/>
            <person name="Goodwin L."/>
            <person name="Chain P."/>
            <person name="Pitluck S."/>
            <person name="Goker M."/>
            <person name="Ovchinikova G."/>
            <person name="Pati A."/>
            <person name="Ivanova N."/>
            <person name="Mavromatis K."/>
            <person name="Chen A."/>
            <person name="Palaniappan K."/>
            <person name="Land M."/>
            <person name="Hauser L."/>
            <person name="Chang Y.J."/>
            <person name="Jeffries C.D."/>
            <person name="Bristow J."/>
            <person name="Eisen J.A."/>
            <person name="Markowitz V."/>
            <person name="Hugenholtz P."/>
            <person name="Kyrpides N.C."/>
            <person name="Klenk H.P."/>
        </authorList>
    </citation>
    <scope>NUCLEOTIDE SEQUENCE [LARGE SCALE GENOMIC DNA]</scope>
    <source>
        <strain evidence="6">DSM 44728 / CIP 108903 / NRRL B-16338 / NBRC 102104 / LLR-40K-21</strain>
    </source>
</reference>
<dbReference type="Pfam" id="PF01494">
    <property type="entry name" value="FAD_binding_3"/>
    <property type="match status" value="1"/>
</dbReference>
<dbReference type="Proteomes" id="UP000000844">
    <property type="component" value="Chromosome"/>
</dbReference>
<dbReference type="eggNOG" id="COG0654">
    <property type="taxonomic scope" value="Bacteria"/>
</dbReference>
<comment type="cofactor">
    <cofactor evidence="1">
        <name>FAD</name>
        <dbReference type="ChEBI" id="CHEBI:57692"/>
    </cofactor>
</comment>
<dbReference type="KEGG" id="sna:Snas_1676"/>
<dbReference type="PRINTS" id="PR00420">
    <property type="entry name" value="RNGMNOXGNASE"/>
</dbReference>
<dbReference type="HOGENOM" id="CLU_009665_20_3_11"/>
<dbReference type="InterPro" id="IPR050641">
    <property type="entry name" value="RIFMO-like"/>
</dbReference>
<gene>
    <name evidence="5" type="ordered locus">Snas_1676</name>
</gene>